<name>A0ACC0QF25_9HYPO</name>
<organism evidence="1 2">
    <name type="scientific">Fusarium keratoplasticum</name>
    <dbReference type="NCBI Taxonomy" id="1328300"/>
    <lineage>
        <taxon>Eukaryota</taxon>
        <taxon>Fungi</taxon>
        <taxon>Dikarya</taxon>
        <taxon>Ascomycota</taxon>
        <taxon>Pezizomycotina</taxon>
        <taxon>Sordariomycetes</taxon>
        <taxon>Hypocreomycetidae</taxon>
        <taxon>Hypocreales</taxon>
        <taxon>Nectriaceae</taxon>
        <taxon>Fusarium</taxon>
        <taxon>Fusarium solani species complex</taxon>
    </lineage>
</organism>
<protein>
    <submittedName>
        <fullName evidence="1">ATPase-AAA-core domain-containing protein</fullName>
    </submittedName>
</protein>
<evidence type="ECO:0000313" key="2">
    <source>
        <dbReference type="Proteomes" id="UP001065298"/>
    </source>
</evidence>
<dbReference type="EMBL" id="CM046513">
    <property type="protein sequence ID" value="KAI8652601.1"/>
    <property type="molecule type" value="Genomic_DNA"/>
</dbReference>
<sequence>MKVTFEGGPNEENNPIQVPKFTSPASLWLVNADHGAYDLFGKPSCYHMWCHHRDCTSDVYVESQKSKRITIESNIKLILEEYDNKKKRGDQGLGRLKKLMEERDIIRLLPGAVPGFVLRNRKWVLLNLLQLGPVDQDNGWSNLVLPPGHRQLVQAMVETHTQQLNSNKDAKLEMDSVRGKGRGCVILLHGVPGVGKTSTADTMAECVAAHTKKPLYPITCVFLRIREYYSGILFLTTNRVGAIDDAFRSRLHLTLYYPKLTKKQTKEIFKHNFKRIAAINANRTLNGLSPFEYKDSESKIMDWAMETWKALRWNGRQIRNAFQTVLALAEFQENGHGGESAPRVLTRQYFKIVANASTQFNDYLLGTHGMDEDKVANREYMRALSYSPSSELVFRGFNQDSSESSCEEEEDDDGSETGNDSDEFDGFETGKKKKSRGKKGKSNSKKSKKPTGKRRNSGKKIKEKKKEVKESDESEDSE</sequence>
<comment type="caution">
    <text evidence="1">The sequence shown here is derived from an EMBL/GenBank/DDBJ whole genome shotgun (WGS) entry which is preliminary data.</text>
</comment>
<accession>A0ACC0QF25</accession>
<keyword evidence="2" id="KW-1185">Reference proteome</keyword>
<reference evidence="1" key="1">
    <citation type="submission" date="2022-06" db="EMBL/GenBank/DDBJ databases">
        <title>Fusarium solani species complex genomes reveal bases of compartmentalisation and animal pathogenesis.</title>
        <authorList>
            <person name="Tsai I.J."/>
        </authorList>
    </citation>
    <scope>NUCLEOTIDE SEQUENCE</scope>
    <source>
        <strain evidence="1">Fu6.1</strain>
    </source>
</reference>
<proteinExistence type="predicted"/>
<evidence type="ECO:0000313" key="1">
    <source>
        <dbReference type="EMBL" id="KAI8652601.1"/>
    </source>
</evidence>
<dbReference type="Proteomes" id="UP001065298">
    <property type="component" value="Chromosome 11"/>
</dbReference>
<gene>
    <name evidence="1" type="ORF">NCS57_01324500</name>
</gene>